<dbReference type="GO" id="GO:0003676">
    <property type="term" value="F:nucleic acid binding"/>
    <property type="evidence" value="ECO:0007669"/>
    <property type="project" value="InterPro"/>
</dbReference>
<dbReference type="InterPro" id="IPR036397">
    <property type="entry name" value="RNaseH_sf"/>
</dbReference>
<dbReference type="Pfam" id="PF00665">
    <property type="entry name" value="rve"/>
    <property type="match status" value="1"/>
</dbReference>
<dbReference type="GO" id="GO:0015074">
    <property type="term" value="P:DNA integration"/>
    <property type="evidence" value="ECO:0007669"/>
    <property type="project" value="InterPro"/>
</dbReference>
<dbReference type="InterPro" id="IPR050951">
    <property type="entry name" value="Retrovirus_Pol_polyprotein"/>
</dbReference>
<dbReference type="SUPFAM" id="SSF53098">
    <property type="entry name" value="Ribonuclease H-like"/>
    <property type="match status" value="1"/>
</dbReference>
<comment type="caution">
    <text evidence="2">The sequence shown here is derived from an EMBL/GenBank/DDBJ whole genome shotgun (WGS) entry which is preliminary data.</text>
</comment>
<name>A0AAV4GMH6_9GAST</name>
<dbReference type="PROSITE" id="PS50994">
    <property type="entry name" value="INTEGRASE"/>
    <property type="match status" value="1"/>
</dbReference>
<evidence type="ECO:0000259" key="1">
    <source>
        <dbReference type="PROSITE" id="PS50994"/>
    </source>
</evidence>
<evidence type="ECO:0000313" key="3">
    <source>
        <dbReference type="Proteomes" id="UP000762676"/>
    </source>
</evidence>
<dbReference type="Proteomes" id="UP000762676">
    <property type="component" value="Unassembled WGS sequence"/>
</dbReference>
<proteinExistence type="predicted"/>
<dbReference type="AlphaFoldDB" id="A0AAV4GMH6"/>
<keyword evidence="3" id="KW-1185">Reference proteome</keyword>
<feature type="domain" description="Integrase catalytic" evidence="1">
    <location>
        <begin position="1"/>
        <end position="130"/>
    </location>
</feature>
<dbReference type="InterPro" id="IPR001584">
    <property type="entry name" value="Integrase_cat-core"/>
</dbReference>
<organism evidence="2 3">
    <name type="scientific">Elysia marginata</name>
    <dbReference type="NCBI Taxonomy" id="1093978"/>
    <lineage>
        <taxon>Eukaryota</taxon>
        <taxon>Metazoa</taxon>
        <taxon>Spiralia</taxon>
        <taxon>Lophotrochozoa</taxon>
        <taxon>Mollusca</taxon>
        <taxon>Gastropoda</taxon>
        <taxon>Heterobranchia</taxon>
        <taxon>Euthyneura</taxon>
        <taxon>Panpulmonata</taxon>
        <taxon>Sacoglossa</taxon>
        <taxon>Placobranchoidea</taxon>
        <taxon>Plakobranchidae</taxon>
        <taxon>Elysia</taxon>
    </lineage>
</organism>
<dbReference type="FunFam" id="3.30.420.10:FF:000032">
    <property type="entry name" value="Retrovirus-related Pol polyprotein from transposon 297-like Protein"/>
    <property type="match status" value="1"/>
</dbReference>
<dbReference type="EMBL" id="BMAT01012115">
    <property type="protein sequence ID" value="GFR86236.1"/>
    <property type="molecule type" value="Genomic_DNA"/>
</dbReference>
<evidence type="ECO:0000313" key="2">
    <source>
        <dbReference type="EMBL" id="GFR86236.1"/>
    </source>
</evidence>
<sequence>MVVDQFTKWVECQALPDQTAVTTSEAMVEIFSRLGYPFEIFTDQGRNFESDLFRSVCKLLHVHKARTTPYHPSSNGQVGRFNRTLLDSVRCFVQDQEDWDRYLPQIAAALRSSINRNTGFTPDKLMLGREVVTPLELVYATNTGGRHAKGSLEYVVGLERELGRCHEVARETLCTKQKHMKKSNDVRLHKYSHDLDQVIYVLDAAVKVGESSKLSSPWKGPGVILKVLTPYLYEIRVKRRSWVVNHDRLKPCRIPPDSWPIWIKNHFFGSSRDGEE</sequence>
<reference evidence="2 3" key="1">
    <citation type="journal article" date="2021" name="Elife">
        <title>Chloroplast acquisition without the gene transfer in kleptoplastic sea slugs, Plakobranchus ocellatus.</title>
        <authorList>
            <person name="Maeda T."/>
            <person name="Takahashi S."/>
            <person name="Yoshida T."/>
            <person name="Shimamura S."/>
            <person name="Takaki Y."/>
            <person name="Nagai Y."/>
            <person name="Toyoda A."/>
            <person name="Suzuki Y."/>
            <person name="Arimoto A."/>
            <person name="Ishii H."/>
            <person name="Satoh N."/>
            <person name="Nishiyama T."/>
            <person name="Hasebe M."/>
            <person name="Maruyama T."/>
            <person name="Minagawa J."/>
            <person name="Obokata J."/>
            <person name="Shigenobu S."/>
        </authorList>
    </citation>
    <scope>NUCLEOTIDE SEQUENCE [LARGE SCALE GENOMIC DNA]</scope>
</reference>
<dbReference type="Gene3D" id="3.30.420.10">
    <property type="entry name" value="Ribonuclease H-like superfamily/Ribonuclease H"/>
    <property type="match status" value="1"/>
</dbReference>
<dbReference type="InterPro" id="IPR012337">
    <property type="entry name" value="RNaseH-like_sf"/>
</dbReference>
<protein>
    <submittedName>
        <fullName evidence="2">Pol polyprotein</fullName>
    </submittedName>
</protein>
<accession>A0AAV4GMH6</accession>
<dbReference type="PANTHER" id="PTHR37984">
    <property type="entry name" value="PROTEIN CBG26694"/>
    <property type="match status" value="1"/>
</dbReference>
<gene>
    <name evidence="2" type="ORF">ElyMa_006047600</name>
</gene>
<dbReference type="PANTHER" id="PTHR37984:SF15">
    <property type="entry name" value="INTEGRASE CATALYTIC DOMAIN-CONTAINING PROTEIN"/>
    <property type="match status" value="1"/>
</dbReference>